<comment type="subcellular location">
    <subcellularLocation>
        <location evidence="1 4">Nucleus</location>
    </subcellularLocation>
</comment>
<feature type="region of interest" description="Disordered" evidence="5">
    <location>
        <begin position="370"/>
        <end position="450"/>
    </location>
</feature>
<dbReference type="EMBL" id="JAINDJ010000005">
    <property type="protein sequence ID" value="KAG9446074.1"/>
    <property type="molecule type" value="Genomic_DNA"/>
</dbReference>
<accession>A0AAV7EBI7</accession>
<dbReference type="InterPro" id="IPR031307">
    <property type="entry name" value="Ninja_fam"/>
</dbReference>
<feature type="domain" description="Ethylene-responsive binding factor-associated repression" evidence="6">
    <location>
        <begin position="10"/>
        <end position="29"/>
    </location>
</feature>
<dbReference type="GO" id="GO:0005634">
    <property type="term" value="C:nucleus"/>
    <property type="evidence" value="ECO:0007669"/>
    <property type="project" value="UniProtKB-SubCell"/>
</dbReference>
<dbReference type="Pfam" id="PF07897">
    <property type="entry name" value="EAR"/>
    <property type="match status" value="1"/>
</dbReference>
<feature type="domain" description="Tify" evidence="7">
    <location>
        <begin position="469"/>
        <end position="502"/>
    </location>
</feature>
<evidence type="ECO:0000259" key="6">
    <source>
        <dbReference type="Pfam" id="PF07897"/>
    </source>
</evidence>
<proteinExistence type="inferred from homology"/>
<dbReference type="InterPro" id="IPR012463">
    <property type="entry name" value="Ninja_motif"/>
</dbReference>
<keyword evidence="9" id="KW-1185">Reference proteome</keyword>
<evidence type="ECO:0000256" key="2">
    <source>
        <dbReference type="ARBA" id="ARBA00006081"/>
    </source>
</evidence>
<dbReference type="PANTHER" id="PTHR31413">
    <property type="entry name" value="AFP HOMOLOG 2"/>
    <property type="match status" value="1"/>
</dbReference>
<comment type="similarity">
    <text evidence="2 4">Belongs to the Ninja family.</text>
</comment>
<feature type="region of interest" description="Disordered" evidence="5">
    <location>
        <begin position="117"/>
        <end position="152"/>
    </location>
</feature>
<feature type="compositionally biased region" description="Low complexity" evidence="5">
    <location>
        <begin position="309"/>
        <end position="331"/>
    </location>
</feature>
<dbReference type="Pfam" id="PF16135">
    <property type="entry name" value="TDBD"/>
    <property type="match status" value="1"/>
</dbReference>
<evidence type="ECO:0000256" key="3">
    <source>
        <dbReference type="ARBA" id="ARBA00023242"/>
    </source>
</evidence>
<feature type="region of interest" description="Disordered" evidence="5">
    <location>
        <begin position="292"/>
        <end position="352"/>
    </location>
</feature>
<feature type="compositionally biased region" description="Basic and acidic residues" evidence="5">
    <location>
        <begin position="117"/>
        <end position="129"/>
    </location>
</feature>
<sequence length="509" mass="53747">MSALAVLSEGEEEVELSLGLSIGGCFRKLHKAATATATATGTDVPSVPATAATGAGEDVFHKALSVSSPRSSEMDLECQGAEHQQLARSDASTLVDAESSAADDLFKRKKELHALRRQEARKKRDEKQQKRGLGRRNGFLANGHTPPAAGNDRHLLEAQELQCRLRDRAVKEIEASWADRVCKKEKDDGCGGMIHTGEQSVSLTLNHNQQPATNPNTTSSSSSSAPFPVMPMQYPFQPVQYMPYSGGLSFPYMMPCWGPPLPPPTSTGDGLPADKNIFQPVALRPFQSHAPAHNANLLPGDTDRNCGNGASSVSQGSSASLVSDSQSASLQGGSCSETKSYRSRSPAEQNDCHVSLTPNAKAQCEYGDSAAQNDSLQTEAGTDKSPGSKTSRGRPEEATAVPLTSSPPPKSSPCKGSKPASPPRAAPEGVKEPPRTALLPQMPCVSTTGNGPNGKTIMGFLYRYTKSEVSIVCVCHGTSFSPAEFVKHAGGTDVSQPLKHIIVVPSAFG</sequence>
<comment type="caution">
    <text evidence="8">The sequence shown here is derived from an EMBL/GenBank/DDBJ whole genome shotgun (WGS) entry which is preliminary data.</text>
</comment>
<reference evidence="8 9" key="1">
    <citation type="submission" date="2021-07" db="EMBL/GenBank/DDBJ databases">
        <title>The Aristolochia fimbriata genome: insights into angiosperm evolution, floral development and chemical biosynthesis.</title>
        <authorList>
            <person name="Jiao Y."/>
        </authorList>
    </citation>
    <scope>NUCLEOTIDE SEQUENCE [LARGE SCALE GENOMIC DNA]</scope>
    <source>
        <strain evidence="8">IBCAS-2021</strain>
        <tissue evidence="8">Leaf</tissue>
    </source>
</reference>
<comment type="function">
    <text evidence="4">Acts as a negative regulator of abscisic acid (ABA) response.</text>
</comment>
<gene>
    <name evidence="8" type="ORF">H6P81_012202</name>
</gene>
<evidence type="ECO:0000256" key="4">
    <source>
        <dbReference type="RuleBase" id="RU369029"/>
    </source>
</evidence>
<dbReference type="GO" id="GO:0045892">
    <property type="term" value="P:negative regulation of DNA-templated transcription"/>
    <property type="evidence" value="ECO:0007669"/>
    <property type="project" value="TreeGrafter"/>
</dbReference>
<name>A0AAV7EBI7_ARIFI</name>
<dbReference type="InterPro" id="IPR032308">
    <property type="entry name" value="TDBD"/>
</dbReference>
<keyword evidence="3 4" id="KW-0539">Nucleus</keyword>
<dbReference type="Proteomes" id="UP000825729">
    <property type="component" value="Unassembled WGS sequence"/>
</dbReference>
<dbReference type="AlphaFoldDB" id="A0AAV7EBI7"/>
<dbReference type="GO" id="GO:0007165">
    <property type="term" value="P:signal transduction"/>
    <property type="evidence" value="ECO:0007669"/>
    <property type="project" value="InterPro"/>
</dbReference>
<evidence type="ECO:0000256" key="5">
    <source>
        <dbReference type="SAM" id="MobiDB-lite"/>
    </source>
</evidence>
<evidence type="ECO:0000259" key="7">
    <source>
        <dbReference type="Pfam" id="PF16135"/>
    </source>
</evidence>
<protein>
    <recommendedName>
        <fullName evidence="4">Ninja-family protein</fullName>
    </recommendedName>
    <alternativeName>
        <fullName evidence="4">ABI-binding protein</fullName>
    </alternativeName>
</protein>
<evidence type="ECO:0000313" key="8">
    <source>
        <dbReference type="EMBL" id="KAG9446074.1"/>
    </source>
</evidence>
<evidence type="ECO:0000256" key="1">
    <source>
        <dbReference type="ARBA" id="ARBA00004123"/>
    </source>
</evidence>
<dbReference type="PANTHER" id="PTHR31413:SF15">
    <property type="entry name" value="NINJA-FAMILY PROTEIN"/>
    <property type="match status" value="1"/>
</dbReference>
<organism evidence="8 9">
    <name type="scientific">Aristolochia fimbriata</name>
    <name type="common">White veined hardy Dutchman's pipe vine</name>
    <dbReference type="NCBI Taxonomy" id="158543"/>
    <lineage>
        <taxon>Eukaryota</taxon>
        <taxon>Viridiplantae</taxon>
        <taxon>Streptophyta</taxon>
        <taxon>Embryophyta</taxon>
        <taxon>Tracheophyta</taxon>
        <taxon>Spermatophyta</taxon>
        <taxon>Magnoliopsida</taxon>
        <taxon>Magnoliidae</taxon>
        <taxon>Piperales</taxon>
        <taxon>Aristolochiaceae</taxon>
        <taxon>Aristolochia</taxon>
    </lineage>
</organism>
<evidence type="ECO:0000313" key="9">
    <source>
        <dbReference type="Proteomes" id="UP000825729"/>
    </source>
</evidence>
<feature type="compositionally biased region" description="Polar residues" evidence="5">
    <location>
        <begin position="370"/>
        <end position="390"/>
    </location>
</feature>